<accession>J3PEV1</accession>
<evidence type="ECO:0000313" key="3">
    <source>
        <dbReference type="EMBL" id="EJT71009.1"/>
    </source>
</evidence>
<sequence>MWPALLPAALALAALVAAQGAFDAPSSDTCERDGQYWYRMGCFDVTGTTLLPSKALTYYPDNYDGFFSGRINPTWSDAEYNNTATPAKCTKACRAAGHNIAMFHGGTCYCLKDGYDDTGLTDTPAACNRPCPGDRGQQCGGSGNFASVYWDSSYKPPAIYETGTPVWDSGADISAFLGCFIYPSFGGYFFLGGLGTNYRQCIRPGNPSPTRELPNVASCDRMCAIEAGAGAGSGVEGLWGFPLSFGFNGAADPDKISFDFNDCYNHPNPSGSVQCFCSTMFGYQAYQINDDNPSCRRRCDGGTGDCDPRTQKCCGDAEKEIFPVYIAKELTGCSIPRVPGWAVLDQDGYQVGFECNWTLPSDLRRGPATKGFPESRGKGVSDRVTLALDTYNFLPGFESGAERWSLYGCFEQSSGGSTPPGFTVSGPNAAGVGDLEACAAQCAGSTFAMIGGIAQSCYCATASSDDRSAPVNAGFCTERCLRPTNTFCGGKPDAFNGNKAYYLVYYRKSSGPAPQPNLVPFYIDYFEQYPYPTGLYHHDFDDRDCYHGDYHGDFYYRDFHDKNINDGYH</sequence>
<evidence type="ECO:0000313" key="5">
    <source>
        <dbReference type="Proteomes" id="UP000006039"/>
    </source>
</evidence>
<feature type="signal peptide" evidence="1">
    <location>
        <begin position="1"/>
        <end position="18"/>
    </location>
</feature>
<reference evidence="3" key="3">
    <citation type="submission" date="2010-09" db="EMBL/GenBank/DDBJ databases">
        <title>Annotation of Gaeumannomyces graminis var. tritici R3-111a-1.</title>
        <authorList>
            <consortium name="The Broad Institute Genome Sequencing Platform"/>
            <person name="Ma L.-J."/>
            <person name="Dead R."/>
            <person name="Young S.K."/>
            <person name="Zeng Q."/>
            <person name="Gargeya S."/>
            <person name="Fitzgerald M."/>
            <person name="Haas B."/>
            <person name="Abouelleil A."/>
            <person name="Alvarado L."/>
            <person name="Arachchi H.M."/>
            <person name="Berlin A."/>
            <person name="Brown A."/>
            <person name="Chapman S.B."/>
            <person name="Chen Z."/>
            <person name="Dunbar C."/>
            <person name="Freedman E."/>
            <person name="Gearin G."/>
            <person name="Gellesch M."/>
            <person name="Goldberg J."/>
            <person name="Griggs A."/>
            <person name="Gujja S."/>
            <person name="Heiman D."/>
            <person name="Howarth C."/>
            <person name="Larson L."/>
            <person name="Lui A."/>
            <person name="MacDonald P.J.P."/>
            <person name="Mehta T."/>
            <person name="Montmayeur A."/>
            <person name="Murphy C."/>
            <person name="Neiman D."/>
            <person name="Pearson M."/>
            <person name="Priest M."/>
            <person name="Roberts A."/>
            <person name="Saif S."/>
            <person name="Shea T."/>
            <person name="Shenoy N."/>
            <person name="Sisk P."/>
            <person name="Stolte C."/>
            <person name="Sykes S."/>
            <person name="Yandava C."/>
            <person name="Wortman J."/>
            <person name="Nusbaum C."/>
            <person name="Birren B."/>
        </authorList>
    </citation>
    <scope>NUCLEOTIDE SEQUENCE</scope>
    <source>
        <strain evidence="3">R3-111a-1</strain>
    </source>
</reference>
<reference evidence="3" key="2">
    <citation type="submission" date="2010-07" db="EMBL/GenBank/DDBJ databases">
        <authorList>
            <consortium name="The Broad Institute Genome Sequencing Platform"/>
            <consortium name="Broad Institute Genome Sequencing Center for Infectious Disease"/>
            <person name="Ma L.-J."/>
            <person name="Dead R."/>
            <person name="Young S."/>
            <person name="Zeng Q."/>
            <person name="Koehrsen M."/>
            <person name="Alvarado L."/>
            <person name="Berlin A."/>
            <person name="Chapman S.B."/>
            <person name="Chen Z."/>
            <person name="Freedman E."/>
            <person name="Gellesch M."/>
            <person name="Goldberg J."/>
            <person name="Griggs A."/>
            <person name="Gujja S."/>
            <person name="Heilman E.R."/>
            <person name="Heiman D."/>
            <person name="Hepburn T."/>
            <person name="Howarth C."/>
            <person name="Jen D."/>
            <person name="Larson L."/>
            <person name="Mehta T."/>
            <person name="Neiman D."/>
            <person name="Pearson M."/>
            <person name="Roberts A."/>
            <person name="Saif S."/>
            <person name="Shea T."/>
            <person name="Shenoy N."/>
            <person name="Sisk P."/>
            <person name="Stolte C."/>
            <person name="Sykes S."/>
            <person name="Walk T."/>
            <person name="White J."/>
            <person name="Yandava C."/>
            <person name="Haas B."/>
            <person name="Nusbaum C."/>
            <person name="Birren B."/>
        </authorList>
    </citation>
    <scope>NUCLEOTIDE SEQUENCE</scope>
    <source>
        <strain evidence="3">R3-111a-1</strain>
    </source>
</reference>
<evidence type="ECO:0000256" key="1">
    <source>
        <dbReference type="SAM" id="SignalP"/>
    </source>
</evidence>
<dbReference type="InterPro" id="IPR002889">
    <property type="entry name" value="WSC_carb-bd"/>
</dbReference>
<feature type="chain" id="PRO_5015095316" description="WSC domain-containing protein" evidence="1">
    <location>
        <begin position="19"/>
        <end position="569"/>
    </location>
</feature>
<dbReference type="PROSITE" id="PS51212">
    <property type="entry name" value="WSC"/>
    <property type="match status" value="2"/>
</dbReference>
<evidence type="ECO:0000259" key="2">
    <source>
        <dbReference type="PROSITE" id="PS51212"/>
    </source>
</evidence>
<dbReference type="EnsemblFungi" id="EJT71009">
    <property type="protein sequence ID" value="EJT71009"/>
    <property type="gene ID" value="GGTG_12030"/>
</dbReference>
<reference evidence="4" key="4">
    <citation type="journal article" date="2015" name="G3 (Bethesda)">
        <title>Genome sequences of three phytopathogenic species of the Magnaporthaceae family of fungi.</title>
        <authorList>
            <person name="Okagaki L.H."/>
            <person name="Nunes C.C."/>
            <person name="Sailsbery J."/>
            <person name="Clay B."/>
            <person name="Brown D."/>
            <person name="John T."/>
            <person name="Oh Y."/>
            <person name="Young N."/>
            <person name="Fitzgerald M."/>
            <person name="Haas B.J."/>
            <person name="Zeng Q."/>
            <person name="Young S."/>
            <person name="Adiconis X."/>
            <person name="Fan L."/>
            <person name="Levin J.Z."/>
            <person name="Mitchell T.K."/>
            <person name="Okubara P.A."/>
            <person name="Farman M.L."/>
            <person name="Kohn L.M."/>
            <person name="Birren B."/>
            <person name="Ma L.-J."/>
            <person name="Dean R.A."/>
        </authorList>
    </citation>
    <scope>NUCLEOTIDE SEQUENCE</scope>
    <source>
        <strain evidence="4">R3-111a-1</strain>
    </source>
</reference>
<dbReference type="Pfam" id="PF01822">
    <property type="entry name" value="WSC"/>
    <property type="match status" value="1"/>
</dbReference>
<dbReference type="OrthoDB" id="3563678at2759"/>
<reference evidence="4" key="5">
    <citation type="submission" date="2018-04" db="UniProtKB">
        <authorList>
            <consortium name="EnsemblFungi"/>
        </authorList>
    </citation>
    <scope>IDENTIFICATION</scope>
    <source>
        <strain evidence="4">R3-111a-1</strain>
    </source>
</reference>
<dbReference type="VEuPathDB" id="FungiDB:GGTG_12030"/>
<name>J3PEV1_GAET3</name>
<organism evidence="3">
    <name type="scientific">Gaeumannomyces tritici (strain R3-111a-1)</name>
    <name type="common">Wheat and barley take-all root rot fungus</name>
    <name type="synonym">Gaeumannomyces graminis var. tritici</name>
    <dbReference type="NCBI Taxonomy" id="644352"/>
    <lineage>
        <taxon>Eukaryota</taxon>
        <taxon>Fungi</taxon>
        <taxon>Dikarya</taxon>
        <taxon>Ascomycota</taxon>
        <taxon>Pezizomycotina</taxon>
        <taxon>Sordariomycetes</taxon>
        <taxon>Sordariomycetidae</taxon>
        <taxon>Magnaporthales</taxon>
        <taxon>Magnaporthaceae</taxon>
        <taxon>Gaeumannomyces</taxon>
    </lineage>
</organism>
<dbReference type="RefSeq" id="XP_009228187.1">
    <property type="nucleotide sequence ID" value="XM_009229923.1"/>
</dbReference>
<keyword evidence="1" id="KW-0732">Signal</keyword>
<protein>
    <recommendedName>
        <fullName evidence="2">WSC domain-containing protein</fullName>
    </recommendedName>
</protein>
<dbReference type="Proteomes" id="UP000006039">
    <property type="component" value="Unassembled WGS sequence"/>
</dbReference>
<dbReference type="STRING" id="644352.J3PEV1"/>
<feature type="domain" description="WSC" evidence="2">
    <location>
        <begin position="403"/>
        <end position="501"/>
    </location>
</feature>
<proteinExistence type="predicted"/>
<dbReference type="AlphaFoldDB" id="J3PEV1"/>
<evidence type="ECO:0000313" key="4">
    <source>
        <dbReference type="EnsemblFungi" id="EJT71009"/>
    </source>
</evidence>
<reference evidence="5" key="1">
    <citation type="submission" date="2010-07" db="EMBL/GenBank/DDBJ databases">
        <title>The genome sequence of Gaeumannomyces graminis var. tritici strain R3-111a-1.</title>
        <authorList>
            <consortium name="The Broad Institute Genome Sequencing Platform"/>
            <person name="Ma L.-J."/>
            <person name="Dead R."/>
            <person name="Young S."/>
            <person name="Zeng Q."/>
            <person name="Koehrsen M."/>
            <person name="Alvarado L."/>
            <person name="Berlin A."/>
            <person name="Chapman S.B."/>
            <person name="Chen Z."/>
            <person name="Freedman E."/>
            <person name="Gellesch M."/>
            <person name="Goldberg J."/>
            <person name="Griggs A."/>
            <person name="Gujja S."/>
            <person name="Heilman E.R."/>
            <person name="Heiman D."/>
            <person name="Hepburn T."/>
            <person name="Howarth C."/>
            <person name="Jen D."/>
            <person name="Larson L."/>
            <person name="Mehta T."/>
            <person name="Neiman D."/>
            <person name="Pearson M."/>
            <person name="Roberts A."/>
            <person name="Saif S."/>
            <person name="Shea T."/>
            <person name="Shenoy N."/>
            <person name="Sisk P."/>
            <person name="Stolte C."/>
            <person name="Sykes S."/>
            <person name="Walk T."/>
            <person name="White J."/>
            <person name="Yandava C."/>
            <person name="Haas B."/>
            <person name="Nusbaum C."/>
            <person name="Birren B."/>
        </authorList>
    </citation>
    <scope>NUCLEOTIDE SEQUENCE [LARGE SCALE GENOMIC DNA]</scope>
    <source>
        <strain evidence="5">R3-111a-1</strain>
    </source>
</reference>
<feature type="domain" description="WSC" evidence="2">
    <location>
        <begin position="60"/>
        <end position="152"/>
    </location>
</feature>
<dbReference type="HOGENOM" id="CLU_523769_0_0_1"/>
<gene>
    <name evidence="4" type="primary">20352488</name>
    <name evidence="3" type="ORF">GGTG_12030</name>
</gene>
<dbReference type="eggNOG" id="ENOG502S6BV">
    <property type="taxonomic scope" value="Eukaryota"/>
</dbReference>
<dbReference type="GeneID" id="20352488"/>
<dbReference type="EMBL" id="GL385401">
    <property type="protein sequence ID" value="EJT71009.1"/>
    <property type="molecule type" value="Genomic_DNA"/>
</dbReference>
<keyword evidence="5" id="KW-1185">Reference proteome</keyword>